<dbReference type="EMBL" id="GBXM01054480">
    <property type="protein sequence ID" value="JAH54097.1"/>
    <property type="molecule type" value="Transcribed_RNA"/>
</dbReference>
<protein>
    <submittedName>
        <fullName evidence="1">Uncharacterized protein</fullName>
    </submittedName>
</protein>
<reference evidence="1" key="1">
    <citation type="submission" date="2014-11" db="EMBL/GenBank/DDBJ databases">
        <authorList>
            <person name="Amaro Gonzalez C."/>
        </authorList>
    </citation>
    <scope>NUCLEOTIDE SEQUENCE</scope>
</reference>
<organism evidence="1">
    <name type="scientific">Anguilla anguilla</name>
    <name type="common">European freshwater eel</name>
    <name type="synonym">Muraena anguilla</name>
    <dbReference type="NCBI Taxonomy" id="7936"/>
    <lineage>
        <taxon>Eukaryota</taxon>
        <taxon>Metazoa</taxon>
        <taxon>Chordata</taxon>
        <taxon>Craniata</taxon>
        <taxon>Vertebrata</taxon>
        <taxon>Euteleostomi</taxon>
        <taxon>Actinopterygii</taxon>
        <taxon>Neopterygii</taxon>
        <taxon>Teleostei</taxon>
        <taxon>Anguilliformes</taxon>
        <taxon>Anguillidae</taxon>
        <taxon>Anguilla</taxon>
    </lineage>
</organism>
<reference evidence="1" key="2">
    <citation type="journal article" date="2015" name="Fish Shellfish Immunol.">
        <title>Early steps in the European eel (Anguilla anguilla)-Vibrio vulnificus interaction in the gills: Role of the RtxA13 toxin.</title>
        <authorList>
            <person name="Callol A."/>
            <person name="Pajuelo D."/>
            <person name="Ebbesson L."/>
            <person name="Teles M."/>
            <person name="MacKenzie S."/>
            <person name="Amaro C."/>
        </authorList>
    </citation>
    <scope>NUCLEOTIDE SEQUENCE</scope>
</reference>
<sequence>MRCSDSDAICVVLAPYSSTVDLIRLLGLLLRVNSNRLQEATRDPCCAWTSDAMTHKQAKRQLNS</sequence>
<evidence type="ECO:0000313" key="1">
    <source>
        <dbReference type="EMBL" id="JAH54097.1"/>
    </source>
</evidence>
<dbReference type="AlphaFoldDB" id="A0A0E9TKT7"/>
<name>A0A0E9TKT7_ANGAN</name>
<accession>A0A0E9TKT7</accession>
<proteinExistence type="predicted"/>